<evidence type="ECO:0000256" key="5">
    <source>
        <dbReference type="ARBA" id="ARBA00015611"/>
    </source>
</evidence>
<dbReference type="EC" id="3.4.11.2" evidence="4"/>
<evidence type="ECO:0000256" key="12">
    <source>
        <dbReference type="ARBA" id="ARBA00029811"/>
    </source>
</evidence>
<dbReference type="GO" id="GO:0005737">
    <property type="term" value="C:cytoplasm"/>
    <property type="evidence" value="ECO:0007669"/>
    <property type="project" value="TreeGrafter"/>
</dbReference>
<dbReference type="CDD" id="cd09602">
    <property type="entry name" value="M1_APN"/>
    <property type="match status" value="1"/>
</dbReference>
<dbReference type="Gene3D" id="2.60.40.1730">
    <property type="entry name" value="tricorn interacting facor f3 domain"/>
    <property type="match status" value="1"/>
</dbReference>
<dbReference type="GO" id="GO:0042277">
    <property type="term" value="F:peptide binding"/>
    <property type="evidence" value="ECO:0007669"/>
    <property type="project" value="TreeGrafter"/>
</dbReference>
<evidence type="ECO:0000259" key="16">
    <source>
        <dbReference type="Pfam" id="PF17900"/>
    </source>
</evidence>
<gene>
    <name evidence="17" type="primary">pepN</name>
    <name evidence="17" type="ORF">G7071_01250</name>
</gene>
<organism evidence="17 18">
    <name type="scientific">Nocardioides piscis</name>
    <dbReference type="NCBI Taxonomy" id="2714938"/>
    <lineage>
        <taxon>Bacteria</taxon>
        <taxon>Bacillati</taxon>
        <taxon>Actinomycetota</taxon>
        <taxon>Actinomycetes</taxon>
        <taxon>Propionibacteriales</taxon>
        <taxon>Nocardioidaceae</taxon>
        <taxon>Nocardioides</taxon>
    </lineage>
</organism>
<dbReference type="InterPro" id="IPR045357">
    <property type="entry name" value="Aminopeptidase_N-like_N"/>
</dbReference>
<evidence type="ECO:0000256" key="11">
    <source>
        <dbReference type="ARBA" id="ARBA00023049"/>
    </source>
</evidence>
<evidence type="ECO:0000256" key="2">
    <source>
        <dbReference type="ARBA" id="ARBA00001947"/>
    </source>
</evidence>
<dbReference type="InterPro" id="IPR042097">
    <property type="entry name" value="Aminopeptidase_N-like_N_sf"/>
</dbReference>
<evidence type="ECO:0000313" key="17">
    <source>
        <dbReference type="EMBL" id="QIK74268.1"/>
    </source>
</evidence>
<dbReference type="PANTHER" id="PTHR11533">
    <property type="entry name" value="PROTEASE M1 ZINC METALLOPROTEASE"/>
    <property type="match status" value="1"/>
</dbReference>
<feature type="domain" description="Aminopeptidase N-like N-terminal" evidence="16">
    <location>
        <begin position="115"/>
        <end position="175"/>
    </location>
</feature>
<dbReference type="Pfam" id="PF11838">
    <property type="entry name" value="ERAP1_C"/>
    <property type="match status" value="1"/>
</dbReference>
<keyword evidence="9 17" id="KW-0378">Hydrolase</keyword>
<dbReference type="RefSeq" id="WP_166313940.1">
    <property type="nucleotide sequence ID" value="NZ_CP049866.1"/>
</dbReference>
<feature type="domain" description="Peptidase M1 membrane alanine aminopeptidase" evidence="14">
    <location>
        <begin position="222"/>
        <end position="434"/>
    </location>
</feature>
<dbReference type="InterPro" id="IPR027268">
    <property type="entry name" value="Peptidase_M4/M1_CTD_sf"/>
</dbReference>
<dbReference type="GO" id="GO:0016285">
    <property type="term" value="F:alanyl aminopeptidase activity"/>
    <property type="evidence" value="ECO:0007669"/>
    <property type="project" value="UniProtKB-EC"/>
</dbReference>
<dbReference type="Proteomes" id="UP000502035">
    <property type="component" value="Chromosome"/>
</dbReference>
<evidence type="ECO:0000259" key="15">
    <source>
        <dbReference type="Pfam" id="PF11838"/>
    </source>
</evidence>
<name>A0A6G7YCA5_9ACTN</name>
<dbReference type="InterPro" id="IPR001930">
    <property type="entry name" value="Peptidase_M1"/>
</dbReference>
<comment type="cofactor">
    <cofactor evidence="2">
        <name>Zn(2+)</name>
        <dbReference type="ChEBI" id="CHEBI:29105"/>
    </cofactor>
</comment>
<keyword evidence="11" id="KW-0482">Metalloprotease</keyword>
<dbReference type="GO" id="GO:0008270">
    <property type="term" value="F:zinc ion binding"/>
    <property type="evidence" value="ECO:0007669"/>
    <property type="project" value="InterPro"/>
</dbReference>
<feature type="domain" description="ERAP1-like C-terminal" evidence="15">
    <location>
        <begin position="498"/>
        <end position="754"/>
    </location>
</feature>
<evidence type="ECO:0000256" key="13">
    <source>
        <dbReference type="ARBA" id="ARBA00031533"/>
    </source>
</evidence>
<dbReference type="PRINTS" id="PR00756">
    <property type="entry name" value="ALADIPTASE"/>
</dbReference>
<dbReference type="AlphaFoldDB" id="A0A6G7YCA5"/>
<evidence type="ECO:0000256" key="9">
    <source>
        <dbReference type="ARBA" id="ARBA00022801"/>
    </source>
</evidence>
<evidence type="ECO:0000256" key="8">
    <source>
        <dbReference type="ARBA" id="ARBA00022723"/>
    </source>
</evidence>
<keyword evidence="7" id="KW-0645">Protease</keyword>
<dbReference type="GO" id="GO:0070006">
    <property type="term" value="F:metalloaminopeptidase activity"/>
    <property type="evidence" value="ECO:0007669"/>
    <property type="project" value="TreeGrafter"/>
</dbReference>
<evidence type="ECO:0000256" key="10">
    <source>
        <dbReference type="ARBA" id="ARBA00022833"/>
    </source>
</evidence>
<evidence type="ECO:0000313" key="18">
    <source>
        <dbReference type="Proteomes" id="UP000502035"/>
    </source>
</evidence>
<evidence type="ECO:0000256" key="7">
    <source>
        <dbReference type="ARBA" id="ARBA00022670"/>
    </source>
</evidence>
<keyword evidence="6 17" id="KW-0031">Aminopeptidase</keyword>
<dbReference type="EMBL" id="CP049866">
    <property type="protein sequence ID" value="QIK74268.1"/>
    <property type="molecule type" value="Genomic_DNA"/>
</dbReference>
<keyword evidence="18" id="KW-1185">Reference proteome</keyword>
<dbReference type="InterPro" id="IPR012778">
    <property type="entry name" value="Pept_M1_aminopeptidase"/>
</dbReference>
<dbReference type="Pfam" id="PF01433">
    <property type="entry name" value="Peptidase_M1"/>
    <property type="match status" value="1"/>
</dbReference>
<protein>
    <recommendedName>
        <fullName evidence="5">Aminopeptidase N</fullName>
        <ecNumber evidence="4">3.4.11.2</ecNumber>
    </recommendedName>
    <alternativeName>
        <fullName evidence="12">Alanine aminopeptidase</fullName>
    </alternativeName>
    <alternativeName>
        <fullName evidence="13">Lysyl aminopeptidase</fullName>
    </alternativeName>
</protein>
<sequence>MSLQLSEARQRAALITDVETTVHLDLTRTEDFSVEATIRFGCTSPGANTFLELVGGTDVRLDGQPAPYADGRIPLHDLTAVNEVSVSARLPYVTDGDGMTVTTDPADGERYVCGFTAMDIAQRVIPCFDQPDLKSTFTVSVTAPPHWTVLANGLLAGRDGDTWRFEPTPRISSYLFFVAGGPWVSATWDEPYGDGTLPFGWHARASQEPELRRDFEELRRITSTCFQHYTSVFDEPYPFDDYQQVFTPGLNWGAMEFPGCVAFRDEILTQGTPTAVERQDTASVIAHEMAHMWFGDLVTMRWWEDSWLNESFADFMGYDVAGVAAGYADSWTDAALARKPTGYLADRRRSTHPIAEDAERLVDVDTAFANFDMITYAKGNAVLRQLGLWLGDDFLAGVNLHLTTHAFGNASLADFLDSLASCTDRDVRGWAEAWLRTTGHDTLVTTRDGTVPVLRREGSRPHRITVAAFDDAMHQVDEVVVDVGDEPIRLEQLAGRAVVPNAGDETFARLRLDEQSWAAVTEGLADVESPLTRALLWWSVIDLAMSHELDLTELAGLVDRHLRRERHPIVFEATMSLILRVVRSQAAPSELATLLDRVSNVARVVLDAEDPALEAAAARALASTTNDHEYLVRWLDLPDVDQEVRWRIVQRLASLGDGAFIDPEAERDRSVAGHHAALTARAAIPTPEAKAEAWDLLMGGTLGSHEFSAVASGFWGWEQAALTEPWVERYVTDGLDLGRRSGQAMGRVIGHAFPWLPLPDEARRALRSRLADALAATGDDAVPTVLARTWNDALDDLDRVLG</sequence>
<evidence type="ECO:0000256" key="6">
    <source>
        <dbReference type="ARBA" id="ARBA00022438"/>
    </source>
</evidence>
<dbReference type="Pfam" id="PF17900">
    <property type="entry name" value="Peptidase_M1_N"/>
    <property type="match status" value="1"/>
</dbReference>
<dbReference type="InterPro" id="IPR014782">
    <property type="entry name" value="Peptidase_M1_dom"/>
</dbReference>
<comment type="similarity">
    <text evidence="3">Belongs to the peptidase M1 family.</text>
</comment>
<keyword evidence="8" id="KW-0479">Metal-binding</keyword>
<comment type="catalytic activity">
    <reaction evidence="1">
        <text>Release of an N-terminal amino acid, Xaa-|-Yaa- from a peptide, amide or arylamide. Xaa is preferably Ala, but may be most amino acids including Pro (slow action). When a terminal hydrophobic residue is followed by a prolyl residue, the two may be released as an intact Xaa-Pro dipeptide.</text>
        <dbReference type="EC" id="3.4.11.2"/>
    </reaction>
</comment>
<dbReference type="SUPFAM" id="SSF55486">
    <property type="entry name" value="Metalloproteases ('zincins'), catalytic domain"/>
    <property type="match status" value="1"/>
</dbReference>
<reference evidence="17 18" key="1">
    <citation type="submission" date="2020-03" db="EMBL/GenBank/DDBJ databases">
        <title>Nocardioides sp. nov., isolated from fish.</title>
        <authorList>
            <person name="Hyun D.-W."/>
            <person name="Bae J.-W."/>
        </authorList>
    </citation>
    <scope>NUCLEOTIDE SEQUENCE [LARGE SCALE GENOMIC DNA]</scope>
    <source>
        <strain evidence="17 18">HDW12A</strain>
    </source>
</reference>
<dbReference type="Gene3D" id="1.10.390.10">
    <property type="entry name" value="Neutral Protease Domain 2"/>
    <property type="match status" value="1"/>
</dbReference>
<dbReference type="PANTHER" id="PTHR11533:SF174">
    <property type="entry name" value="PUROMYCIN-SENSITIVE AMINOPEPTIDASE-RELATED"/>
    <property type="match status" value="1"/>
</dbReference>
<dbReference type="GO" id="GO:0043171">
    <property type="term" value="P:peptide catabolic process"/>
    <property type="evidence" value="ECO:0007669"/>
    <property type="project" value="TreeGrafter"/>
</dbReference>
<dbReference type="GO" id="GO:0005615">
    <property type="term" value="C:extracellular space"/>
    <property type="evidence" value="ECO:0007669"/>
    <property type="project" value="TreeGrafter"/>
</dbReference>
<dbReference type="NCBIfam" id="TIGR02412">
    <property type="entry name" value="pepN_strep_liv"/>
    <property type="match status" value="1"/>
</dbReference>
<accession>A0A6G7YCA5</accession>
<dbReference type="GO" id="GO:0016020">
    <property type="term" value="C:membrane"/>
    <property type="evidence" value="ECO:0007669"/>
    <property type="project" value="TreeGrafter"/>
</dbReference>
<dbReference type="SUPFAM" id="SSF63737">
    <property type="entry name" value="Leukotriene A4 hydrolase N-terminal domain"/>
    <property type="match status" value="1"/>
</dbReference>
<keyword evidence="10" id="KW-0862">Zinc</keyword>
<dbReference type="KEGG" id="npi:G7071_01250"/>
<dbReference type="InterPro" id="IPR024571">
    <property type="entry name" value="ERAP1-like_C_dom"/>
</dbReference>
<evidence type="ECO:0000256" key="3">
    <source>
        <dbReference type="ARBA" id="ARBA00010136"/>
    </source>
</evidence>
<evidence type="ECO:0000259" key="14">
    <source>
        <dbReference type="Pfam" id="PF01433"/>
    </source>
</evidence>
<evidence type="ECO:0000256" key="4">
    <source>
        <dbReference type="ARBA" id="ARBA00012564"/>
    </source>
</evidence>
<dbReference type="InterPro" id="IPR050344">
    <property type="entry name" value="Peptidase_M1_aminopeptidases"/>
</dbReference>
<dbReference type="GO" id="GO:0006508">
    <property type="term" value="P:proteolysis"/>
    <property type="evidence" value="ECO:0007669"/>
    <property type="project" value="UniProtKB-KW"/>
</dbReference>
<evidence type="ECO:0000256" key="1">
    <source>
        <dbReference type="ARBA" id="ARBA00000098"/>
    </source>
</evidence>
<proteinExistence type="inferred from homology"/>